<evidence type="ECO:0000313" key="3">
    <source>
        <dbReference type="Proteomes" id="UP001140091"/>
    </source>
</evidence>
<feature type="non-terminal residue" evidence="2">
    <location>
        <position position="90"/>
    </location>
</feature>
<keyword evidence="3" id="KW-1185">Reference proteome</keyword>
<comment type="caution">
    <text evidence="2">The sequence shown here is derived from an EMBL/GenBank/DDBJ whole genome shotgun (WGS) entry which is preliminary data.</text>
</comment>
<organism evidence="2 3">
    <name type="scientific">Candolleomyces eurysporus</name>
    <dbReference type="NCBI Taxonomy" id="2828524"/>
    <lineage>
        <taxon>Eukaryota</taxon>
        <taxon>Fungi</taxon>
        <taxon>Dikarya</taxon>
        <taxon>Basidiomycota</taxon>
        <taxon>Agaricomycotina</taxon>
        <taxon>Agaricomycetes</taxon>
        <taxon>Agaricomycetidae</taxon>
        <taxon>Agaricales</taxon>
        <taxon>Agaricineae</taxon>
        <taxon>Psathyrellaceae</taxon>
        <taxon>Candolleomyces</taxon>
    </lineage>
</organism>
<proteinExistence type="predicted"/>
<reference evidence="2" key="1">
    <citation type="submission" date="2022-06" db="EMBL/GenBank/DDBJ databases">
        <title>Genome Sequence of Candolleomyces eurysporus.</title>
        <authorList>
            <person name="Buettner E."/>
        </authorList>
    </citation>
    <scope>NUCLEOTIDE SEQUENCE</scope>
    <source>
        <strain evidence="2">VTCC 930004</strain>
    </source>
</reference>
<name>A0A9W8IRM0_9AGAR</name>
<evidence type="ECO:0000313" key="2">
    <source>
        <dbReference type="EMBL" id="KAJ2922046.1"/>
    </source>
</evidence>
<sequence>MVKFKAESEAEEKDKEAVISKEDSDQDAIVVDPVEPDPSLVTLDNDKIDQLAFLPPKEPPLPRKWTAKRKGKKVSSAPIVVDKDNKEPSL</sequence>
<protein>
    <submittedName>
        <fullName evidence="2">Uncharacterized protein</fullName>
    </submittedName>
</protein>
<accession>A0A9W8IRM0</accession>
<feature type="region of interest" description="Disordered" evidence="1">
    <location>
        <begin position="52"/>
        <end position="90"/>
    </location>
</feature>
<dbReference type="EMBL" id="JANBPK010001519">
    <property type="protein sequence ID" value="KAJ2922046.1"/>
    <property type="molecule type" value="Genomic_DNA"/>
</dbReference>
<feature type="region of interest" description="Disordered" evidence="1">
    <location>
        <begin position="1"/>
        <end position="29"/>
    </location>
</feature>
<evidence type="ECO:0000256" key="1">
    <source>
        <dbReference type="SAM" id="MobiDB-lite"/>
    </source>
</evidence>
<feature type="compositionally biased region" description="Basic and acidic residues" evidence="1">
    <location>
        <begin position="81"/>
        <end position="90"/>
    </location>
</feature>
<gene>
    <name evidence="2" type="ORF">H1R20_g15039</name>
</gene>
<dbReference type="AlphaFoldDB" id="A0A9W8IRM0"/>
<dbReference type="Proteomes" id="UP001140091">
    <property type="component" value="Unassembled WGS sequence"/>
</dbReference>
<feature type="compositionally biased region" description="Basic and acidic residues" evidence="1">
    <location>
        <begin position="1"/>
        <end position="23"/>
    </location>
</feature>